<dbReference type="InterPro" id="IPR036588">
    <property type="entry name" value="CobH/CbiC_sf"/>
</dbReference>
<comment type="caution">
    <text evidence="6">The sequence shown here is derived from an EMBL/GenBank/DDBJ whole genome shotgun (WGS) entry which is preliminary data.</text>
</comment>
<dbReference type="SUPFAM" id="SSF63965">
    <property type="entry name" value="Precorrin-8X methylmutase CbiC/CobH"/>
    <property type="match status" value="1"/>
</dbReference>
<accession>A0ABU3Z7A5</accession>
<keyword evidence="3" id="KW-0169">Cobalamin biosynthesis</keyword>
<dbReference type="RefSeq" id="WP_317329629.1">
    <property type="nucleotide sequence ID" value="NZ_JAWJZA010000001.1"/>
</dbReference>
<feature type="domain" description="Cobalamin biosynthesis precorrin-8X methylmutase CobH/CbiC" evidence="5">
    <location>
        <begin position="10"/>
        <end position="204"/>
    </location>
</feature>
<evidence type="ECO:0000256" key="2">
    <source>
        <dbReference type="ARBA" id="ARBA00009774"/>
    </source>
</evidence>
<evidence type="ECO:0000256" key="3">
    <source>
        <dbReference type="ARBA" id="ARBA00022573"/>
    </source>
</evidence>
<comment type="pathway">
    <text evidence="1">Cofactor biosynthesis; adenosylcobalamin biosynthesis.</text>
</comment>
<dbReference type="PANTHER" id="PTHR43588:SF1">
    <property type="entry name" value="COBALT-PRECORRIN-8 METHYLMUTASE"/>
    <property type="match status" value="1"/>
</dbReference>
<dbReference type="EMBL" id="JAWJZB010000003">
    <property type="protein sequence ID" value="MDV5087804.1"/>
    <property type="molecule type" value="Genomic_DNA"/>
</dbReference>
<dbReference type="PANTHER" id="PTHR43588">
    <property type="entry name" value="COBALT-PRECORRIN-8 METHYLMUTASE"/>
    <property type="match status" value="1"/>
</dbReference>
<dbReference type="InterPro" id="IPR003722">
    <property type="entry name" value="Cbl_synth_CobH/CbiC"/>
</dbReference>
<evidence type="ECO:0000313" key="6">
    <source>
        <dbReference type="EMBL" id="MDV5087804.1"/>
    </source>
</evidence>
<organism evidence="6 7">
    <name type="scientific">Veillonella absiana</name>
    <dbReference type="NCBI Taxonomy" id="3079305"/>
    <lineage>
        <taxon>Bacteria</taxon>
        <taxon>Bacillati</taxon>
        <taxon>Bacillota</taxon>
        <taxon>Negativicutes</taxon>
        <taxon>Veillonellales</taxon>
        <taxon>Veillonellaceae</taxon>
        <taxon>Veillonella</taxon>
    </lineage>
</organism>
<evidence type="ECO:0000313" key="7">
    <source>
        <dbReference type="Proteomes" id="UP001272515"/>
    </source>
</evidence>
<proteinExistence type="inferred from homology"/>
<keyword evidence="4" id="KW-0413">Isomerase</keyword>
<gene>
    <name evidence="6" type="ORF">RVY80_02950</name>
</gene>
<protein>
    <submittedName>
        <fullName evidence="6">Precorrin-8X methylmutase</fullName>
    </submittedName>
</protein>
<evidence type="ECO:0000256" key="4">
    <source>
        <dbReference type="ARBA" id="ARBA00023235"/>
    </source>
</evidence>
<sequence length="221" mass="23833">MEFVKNPKAIEDKSMEIIYDYVKDLGLTEDEIRVVSRTIHASGDVEYAKLVRMSPNAVQHGIDALNNGAHIYTDVEMVRTGISKPALALHNSEVHCLIKDEGVAKLAKKLGVTRSIAAMRTFGKQLEGQIVAIGNAPTALYEVLRLALEEGVKPALIIGIPVGFVGAAESKEYLTEVSPVPYITVEGNKGGSPIAASVCNALLYTGVKRNDMLQVEGKESK</sequence>
<comment type="similarity">
    <text evidence="2">Belongs to the CobH/CbiC family.</text>
</comment>
<evidence type="ECO:0000259" key="5">
    <source>
        <dbReference type="Pfam" id="PF02570"/>
    </source>
</evidence>
<name>A0ABU3Z7A5_9FIRM</name>
<reference evidence="6 7" key="1">
    <citation type="submission" date="2023-10" db="EMBL/GenBank/DDBJ databases">
        <title>Veillonella sp. nov., isolated from a pig farm feces dump.</title>
        <authorList>
            <person name="Chang Y.-H."/>
        </authorList>
    </citation>
    <scope>NUCLEOTIDE SEQUENCE [LARGE SCALE GENOMIC DNA]</scope>
    <source>
        <strain evidence="6 7">YH-vei2233</strain>
    </source>
</reference>
<dbReference type="Proteomes" id="UP001272515">
    <property type="component" value="Unassembled WGS sequence"/>
</dbReference>
<keyword evidence="7" id="KW-1185">Reference proteome</keyword>
<evidence type="ECO:0000256" key="1">
    <source>
        <dbReference type="ARBA" id="ARBA00004953"/>
    </source>
</evidence>
<dbReference type="Gene3D" id="3.40.50.10230">
    <property type="entry name" value="Cobalamin biosynthesis CobH/CbiC, precorrin-8X methylmutase"/>
    <property type="match status" value="1"/>
</dbReference>
<dbReference type="Pfam" id="PF02570">
    <property type="entry name" value="CbiC"/>
    <property type="match status" value="1"/>
</dbReference>